<evidence type="ECO:0000256" key="1">
    <source>
        <dbReference type="SAM" id="Phobius"/>
    </source>
</evidence>
<keyword evidence="1" id="KW-0472">Membrane</keyword>
<evidence type="ECO:0000313" key="2">
    <source>
        <dbReference type="EMBL" id="EQD59798.1"/>
    </source>
</evidence>
<sequence length="259" mass="29080">MITGDSEVGSKSDEILASQIDEVLKYRKFDEVILATDGAEDDYIMPLILSRIKIRYVKHIIVRHNQNIESVYYYIVKALKDKKIVNKFQIPFGLVFLTYGVVSLSFIIYSLLTPAGVASIGGPSAVALTFVSLILGAYFIERAFDVSDRTMKLVKSFRQYAEETRVSFISYIIAFSLVFAGIAASYVIAAASTVSGTKIFLNQILVFISYFTWWSYGAIVAREGGIGVETLLNGKSGIRQKLYVLLFTSFRWIHCIRHD</sequence>
<reference evidence="2" key="1">
    <citation type="submission" date="2013-08" db="EMBL/GenBank/DDBJ databases">
        <authorList>
            <person name="Mendez C."/>
            <person name="Richter M."/>
            <person name="Ferrer M."/>
            <person name="Sanchez J."/>
        </authorList>
    </citation>
    <scope>NUCLEOTIDE SEQUENCE</scope>
</reference>
<comment type="caution">
    <text evidence="2">The sequence shown here is derived from an EMBL/GenBank/DDBJ whole genome shotgun (WGS) entry which is preliminary data.</text>
</comment>
<feature type="transmembrane region" description="Helical" evidence="1">
    <location>
        <begin position="200"/>
        <end position="221"/>
    </location>
</feature>
<gene>
    <name evidence="2" type="ORF">B1B_08043</name>
</gene>
<feature type="transmembrane region" description="Helical" evidence="1">
    <location>
        <begin position="90"/>
        <end position="112"/>
    </location>
</feature>
<feature type="transmembrane region" description="Helical" evidence="1">
    <location>
        <begin position="165"/>
        <end position="188"/>
    </location>
</feature>
<feature type="transmembrane region" description="Helical" evidence="1">
    <location>
        <begin position="124"/>
        <end position="144"/>
    </location>
</feature>
<dbReference type="EMBL" id="AUZY01005196">
    <property type="protein sequence ID" value="EQD59798.1"/>
    <property type="molecule type" value="Genomic_DNA"/>
</dbReference>
<organism evidence="2">
    <name type="scientific">mine drainage metagenome</name>
    <dbReference type="NCBI Taxonomy" id="410659"/>
    <lineage>
        <taxon>unclassified sequences</taxon>
        <taxon>metagenomes</taxon>
        <taxon>ecological metagenomes</taxon>
    </lineage>
</organism>
<keyword evidence="1" id="KW-1133">Transmembrane helix</keyword>
<protein>
    <submittedName>
        <fullName evidence="2">Membrane protein containing DUF373</fullName>
    </submittedName>
</protein>
<dbReference type="Pfam" id="PF04123">
    <property type="entry name" value="DUF373"/>
    <property type="match status" value="1"/>
</dbReference>
<dbReference type="PANTHER" id="PTHR38815:SF1">
    <property type="entry name" value="DUF373 FAMILY PROTEIN"/>
    <property type="match status" value="1"/>
</dbReference>
<reference evidence="2" key="2">
    <citation type="journal article" date="2014" name="ISME J.">
        <title>Microbial stratification in low pH oxic and suboxic macroscopic growths along an acid mine drainage.</title>
        <authorList>
            <person name="Mendez-Garcia C."/>
            <person name="Mesa V."/>
            <person name="Sprenger R.R."/>
            <person name="Richter M."/>
            <person name="Diez M.S."/>
            <person name="Solano J."/>
            <person name="Bargiela R."/>
            <person name="Golyshina O.V."/>
            <person name="Manteca A."/>
            <person name="Ramos J.L."/>
            <person name="Gallego J.R."/>
            <person name="Llorente I."/>
            <person name="Martins Dos Santos V.A."/>
            <person name="Jensen O.N."/>
            <person name="Pelaez A.I."/>
            <person name="Sanchez J."/>
            <person name="Ferrer M."/>
        </authorList>
    </citation>
    <scope>NUCLEOTIDE SEQUENCE</scope>
</reference>
<dbReference type="PANTHER" id="PTHR38815">
    <property type="entry name" value="HYPOTHETICAL MEMBRANE PROTEIN, CONSERVED, DUF373 FAMILY"/>
    <property type="match status" value="1"/>
</dbReference>
<name>T1ATD5_9ZZZZ</name>
<proteinExistence type="predicted"/>
<feature type="non-terminal residue" evidence="2">
    <location>
        <position position="259"/>
    </location>
</feature>
<dbReference type="InterPro" id="IPR007254">
    <property type="entry name" value="DUF373"/>
</dbReference>
<accession>T1ATD5</accession>
<keyword evidence="1" id="KW-0812">Transmembrane</keyword>
<dbReference type="AlphaFoldDB" id="T1ATD5"/>